<name>A0AA36JPS3_9DINO</name>
<gene>
    <name evidence="4" type="ORF">EVOR1521_LOCUS30142</name>
</gene>
<dbReference type="SMART" id="SM00202">
    <property type="entry name" value="SR"/>
    <property type="match status" value="1"/>
</dbReference>
<dbReference type="Pfam" id="PF00530">
    <property type="entry name" value="SRCR"/>
    <property type="match status" value="1"/>
</dbReference>
<dbReference type="Gene3D" id="3.10.250.10">
    <property type="entry name" value="SRCR-like domain"/>
    <property type="match status" value="1"/>
</dbReference>
<keyword evidence="1" id="KW-0732">Signal</keyword>
<dbReference type="InterPro" id="IPR036772">
    <property type="entry name" value="SRCR-like_dom_sf"/>
</dbReference>
<organism evidence="4 5">
    <name type="scientific">Effrenium voratum</name>
    <dbReference type="NCBI Taxonomy" id="2562239"/>
    <lineage>
        <taxon>Eukaryota</taxon>
        <taxon>Sar</taxon>
        <taxon>Alveolata</taxon>
        <taxon>Dinophyceae</taxon>
        <taxon>Suessiales</taxon>
        <taxon>Symbiodiniaceae</taxon>
        <taxon>Effrenium</taxon>
    </lineage>
</organism>
<sequence>MNTTLTMTTTSTSTTSLPPAPVRLVQLSGDVFNVGDPLPDDGFVSGRVEVFYNGHWGTVCKDGFGGVAAQVVCNELGLEGAWGRFDSSALAGMPGSEDQTIWIDDIDCQGDETHLSLCGNAGWGINNCWHSEDAKALKGSLERVSLSRDRLLF</sequence>
<dbReference type="SUPFAM" id="SSF56487">
    <property type="entry name" value="SRCR-like"/>
    <property type="match status" value="1"/>
</dbReference>
<dbReference type="PANTHER" id="PTHR48071">
    <property type="entry name" value="SRCR DOMAIN-CONTAINING PROTEIN"/>
    <property type="match status" value="1"/>
</dbReference>
<dbReference type="EMBL" id="CAUJNA010003738">
    <property type="protein sequence ID" value="CAJ1408924.1"/>
    <property type="molecule type" value="Genomic_DNA"/>
</dbReference>
<proteinExistence type="predicted"/>
<dbReference type="InterPro" id="IPR001190">
    <property type="entry name" value="SRCR"/>
</dbReference>
<evidence type="ECO:0000256" key="1">
    <source>
        <dbReference type="ARBA" id="ARBA00022729"/>
    </source>
</evidence>
<evidence type="ECO:0000259" key="3">
    <source>
        <dbReference type="PROSITE" id="PS50287"/>
    </source>
</evidence>
<keyword evidence="2" id="KW-1015">Disulfide bond</keyword>
<evidence type="ECO:0000313" key="5">
    <source>
        <dbReference type="Proteomes" id="UP001178507"/>
    </source>
</evidence>
<dbReference type="GO" id="GO:0016020">
    <property type="term" value="C:membrane"/>
    <property type="evidence" value="ECO:0007669"/>
    <property type="project" value="InterPro"/>
</dbReference>
<dbReference type="PRINTS" id="PR00258">
    <property type="entry name" value="SPERACTRCPTR"/>
</dbReference>
<reference evidence="4" key="1">
    <citation type="submission" date="2023-08" db="EMBL/GenBank/DDBJ databases">
        <authorList>
            <person name="Chen Y."/>
            <person name="Shah S."/>
            <person name="Dougan E. K."/>
            <person name="Thang M."/>
            <person name="Chan C."/>
        </authorList>
    </citation>
    <scope>NUCLEOTIDE SEQUENCE</scope>
</reference>
<feature type="domain" description="SRCR" evidence="3">
    <location>
        <begin position="22"/>
        <end position="139"/>
    </location>
</feature>
<keyword evidence="5" id="KW-1185">Reference proteome</keyword>
<comment type="caution">
    <text evidence="4">The sequence shown here is derived from an EMBL/GenBank/DDBJ whole genome shotgun (WGS) entry which is preliminary data.</text>
</comment>
<dbReference type="PANTHER" id="PTHR48071:SF18">
    <property type="entry name" value="DELETED IN MALIGNANT BRAIN TUMORS 1 PROTEIN-RELATED"/>
    <property type="match status" value="1"/>
</dbReference>
<accession>A0AA36JPS3</accession>
<dbReference type="AlphaFoldDB" id="A0AA36JPS3"/>
<evidence type="ECO:0000313" key="4">
    <source>
        <dbReference type="EMBL" id="CAJ1408924.1"/>
    </source>
</evidence>
<dbReference type="Proteomes" id="UP001178507">
    <property type="component" value="Unassembled WGS sequence"/>
</dbReference>
<protein>
    <recommendedName>
        <fullName evidence="3">SRCR domain-containing protein</fullName>
    </recommendedName>
</protein>
<evidence type="ECO:0000256" key="2">
    <source>
        <dbReference type="ARBA" id="ARBA00023157"/>
    </source>
</evidence>
<dbReference type="PROSITE" id="PS50287">
    <property type="entry name" value="SRCR_2"/>
    <property type="match status" value="1"/>
</dbReference>
<dbReference type="FunFam" id="3.10.250.10:FF:000001">
    <property type="entry name" value="Lysyl oxidase 4 isoform X1"/>
    <property type="match status" value="1"/>
</dbReference>